<sequence length="249" mass="27805">MFQLPHTPSLTNIRDKWFINLSSTEIPQDIQYFLQLGEGFALLYNEKSNIVLECIKSVENSTLRMPIDRRITVTNNTIPILNGVFPQPIFKSPNDFKLKKLPHVFGKRGDESLGRVSVTSVDPTATREQVFQVNVLQYISDALYVSDSAPLQYFRVFIAEHPLMVLVDSGSGRTIFGQEGIAIRTANGQVAEIHEEIKIPLTLEGLQREISVCLLPDLAVSCILGIDFLCAFGVGLDFAALGWYFASRP</sequence>
<dbReference type="Gene3D" id="2.40.70.10">
    <property type="entry name" value="Acid Proteases"/>
    <property type="match status" value="1"/>
</dbReference>
<keyword evidence="1" id="KW-1133">Transmembrane helix</keyword>
<evidence type="ECO:0000313" key="3">
    <source>
        <dbReference type="Proteomes" id="UP000078492"/>
    </source>
</evidence>
<proteinExistence type="predicted"/>
<dbReference type="AlphaFoldDB" id="A0A151JQ52"/>
<dbReference type="InterPro" id="IPR021109">
    <property type="entry name" value="Peptidase_aspartic_dom_sf"/>
</dbReference>
<gene>
    <name evidence="2" type="ORF">ALC57_01199</name>
</gene>
<feature type="transmembrane region" description="Helical" evidence="1">
    <location>
        <begin position="218"/>
        <end position="246"/>
    </location>
</feature>
<keyword evidence="3" id="KW-1185">Reference proteome</keyword>
<dbReference type="CDD" id="cd00303">
    <property type="entry name" value="retropepsin_like"/>
    <property type="match status" value="1"/>
</dbReference>
<keyword evidence="1" id="KW-0812">Transmembrane</keyword>
<dbReference type="SUPFAM" id="SSF50630">
    <property type="entry name" value="Acid proteases"/>
    <property type="match status" value="1"/>
</dbReference>
<dbReference type="STRING" id="471704.A0A151JQ52"/>
<accession>A0A151JQ52</accession>
<name>A0A151JQ52_9HYME</name>
<dbReference type="Proteomes" id="UP000078492">
    <property type="component" value="Unassembled WGS sequence"/>
</dbReference>
<keyword evidence="1" id="KW-0472">Membrane</keyword>
<evidence type="ECO:0000256" key="1">
    <source>
        <dbReference type="SAM" id="Phobius"/>
    </source>
</evidence>
<protein>
    <submittedName>
        <fullName evidence="2">Uncharacterized protein</fullName>
    </submittedName>
</protein>
<evidence type="ECO:0000313" key="2">
    <source>
        <dbReference type="EMBL" id="KYN29363.1"/>
    </source>
</evidence>
<reference evidence="2 3" key="1">
    <citation type="submission" date="2015-09" db="EMBL/GenBank/DDBJ databases">
        <title>Trachymyrmex cornetzi WGS genome.</title>
        <authorList>
            <person name="Nygaard S."/>
            <person name="Hu H."/>
            <person name="Boomsma J."/>
            <person name="Zhang G."/>
        </authorList>
    </citation>
    <scope>NUCLEOTIDE SEQUENCE [LARGE SCALE GENOMIC DNA]</scope>
    <source>
        <strain evidence="2">Tcor2-1</strain>
        <tissue evidence="2">Whole body</tissue>
    </source>
</reference>
<dbReference type="EMBL" id="KQ978666">
    <property type="protein sequence ID" value="KYN29363.1"/>
    <property type="molecule type" value="Genomic_DNA"/>
</dbReference>
<organism evidence="2 3">
    <name type="scientific">Trachymyrmex cornetzi</name>
    <dbReference type="NCBI Taxonomy" id="471704"/>
    <lineage>
        <taxon>Eukaryota</taxon>
        <taxon>Metazoa</taxon>
        <taxon>Ecdysozoa</taxon>
        <taxon>Arthropoda</taxon>
        <taxon>Hexapoda</taxon>
        <taxon>Insecta</taxon>
        <taxon>Pterygota</taxon>
        <taxon>Neoptera</taxon>
        <taxon>Endopterygota</taxon>
        <taxon>Hymenoptera</taxon>
        <taxon>Apocrita</taxon>
        <taxon>Aculeata</taxon>
        <taxon>Formicoidea</taxon>
        <taxon>Formicidae</taxon>
        <taxon>Myrmicinae</taxon>
        <taxon>Trachymyrmex</taxon>
    </lineage>
</organism>